<dbReference type="NCBIfam" id="TIGR03562">
    <property type="entry name" value="osmo_induc_OsmC"/>
    <property type="match status" value="1"/>
</dbReference>
<comment type="caution">
    <text evidence="1">The sequence shown here is derived from an EMBL/GenBank/DDBJ whole genome shotgun (WGS) entry which is preliminary data.</text>
</comment>
<dbReference type="InterPro" id="IPR036102">
    <property type="entry name" value="OsmC/Ohrsf"/>
</dbReference>
<proteinExistence type="predicted"/>
<keyword evidence="1" id="KW-0575">Peroxidase</keyword>
<dbReference type="EMBL" id="JAWSTH010000062">
    <property type="protein sequence ID" value="MDW5596672.1"/>
    <property type="molecule type" value="Genomic_DNA"/>
</dbReference>
<dbReference type="Gene3D" id="3.30.300.20">
    <property type="match status" value="1"/>
</dbReference>
<evidence type="ECO:0000313" key="1">
    <source>
        <dbReference type="EMBL" id="MDW5596672.1"/>
    </source>
</evidence>
<reference evidence="1 2" key="2">
    <citation type="submission" date="2023-10" db="EMBL/GenBank/DDBJ databases">
        <authorList>
            <person name="Han X.F."/>
        </authorList>
    </citation>
    <scope>NUCLEOTIDE SEQUENCE [LARGE SCALE GENOMIC DNA]</scope>
    <source>
        <strain evidence="1 2">KCTC 39840</strain>
    </source>
</reference>
<dbReference type="GO" id="GO:0004601">
    <property type="term" value="F:peroxidase activity"/>
    <property type="evidence" value="ECO:0007669"/>
    <property type="project" value="UniProtKB-KW"/>
</dbReference>
<name>A0ABU4HTN2_9ACTN</name>
<organism evidence="1 2">
    <name type="scientific">Conexibacter stalactiti</name>
    <dbReference type="NCBI Taxonomy" id="1940611"/>
    <lineage>
        <taxon>Bacteria</taxon>
        <taxon>Bacillati</taxon>
        <taxon>Actinomycetota</taxon>
        <taxon>Thermoleophilia</taxon>
        <taxon>Solirubrobacterales</taxon>
        <taxon>Conexibacteraceae</taxon>
        <taxon>Conexibacter</taxon>
    </lineage>
</organism>
<dbReference type="InterPro" id="IPR015946">
    <property type="entry name" value="KH_dom-like_a/b"/>
</dbReference>
<accession>A0ABU4HTN2</accession>
<dbReference type="InterPro" id="IPR052707">
    <property type="entry name" value="OsmC_Ohr_Peroxiredoxin"/>
</dbReference>
<dbReference type="PANTHER" id="PTHR42830">
    <property type="entry name" value="OSMOTICALLY INDUCIBLE FAMILY PROTEIN"/>
    <property type="match status" value="1"/>
</dbReference>
<dbReference type="EC" id="1.11.1.29" evidence="1"/>
<dbReference type="SUPFAM" id="SSF82784">
    <property type="entry name" value="OsmC-like"/>
    <property type="match status" value="1"/>
</dbReference>
<dbReference type="Pfam" id="PF02566">
    <property type="entry name" value="OsmC"/>
    <property type="match status" value="1"/>
</dbReference>
<keyword evidence="2" id="KW-1185">Reference proteome</keyword>
<evidence type="ECO:0000313" key="2">
    <source>
        <dbReference type="Proteomes" id="UP001284601"/>
    </source>
</evidence>
<dbReference type="RefSeq" id="WP_318599109.1">
    <property type="nucleotide sequence ID" value="NZ_JAWSTH010000062.1"/>
</dbReference>
<sequence>MPARGTAEWKGDLRSGAGTFTAGDSISGDYSFKSRFEDGPGANPEQLIAAAHASCFSMALSNALASAGTPVDSVQTRAVVTLRPVDGVPTITAIALTVVGVVPGLDDAGFKEAAEGAKKGCPVSRALAGVPEITLDASLAS</sequence>
<protein>
    <submittedName>
        <fullName evidence="1">OsmC family protein</fullName>
        <ecNumber evidence="1">1.11.1.29</ecNumber>
    </submittedName>
</protein>
<dbReference type="InterPro" id="IPR003718">
    <property type="entry name" value="OsmC/Ohr_fam"/>
</dbReference>
<dbReference type="Proteomes" id="UP001284601">
    <property type="component" value="Unassembled WGS sequence"/>
</dbReference>
<keyword evidence="1" id="KW-0560">Oxidoreductase</keyword>
<dbReference type="PANTHER" id="PTHR42830:SF1">
    <property type="entry name" value="OSMOTICALLY INDUCIBLE FAMILY PROTEIN"/>
    <property type="match status" value="1"/>
</dbReference>
<gene>
    <name evidence="1" type="ORF">R7226_20155</name>
</gene>
<reference evidence="2" key="1">
    <citation type="submission" date="2023-07" db="EMBL/GenBank/DDBJ databases">
        <title>Conexibacter stalactiti sp. nov., isolated from stalactites in a lava cave and emended description of the genus Conexibacter.</title>
        <authorList>
            <person name="Lee S.D."/>
        </authorList>
    </citation>
    <scope>NUCLEOTIDE SEQUENCE [LARGE SCALE GENOMIC DNA]</scope>
    <source>
        <strain evidence="2">KCTC 39840</strain>
    </source>
</reference>
<dbReference type="InterPro" id="IPR019904">
    <property type="entry name" value="Peroxiredoxin_OsmC"/>
</dbReference>